<dbReference type="AlphaFoldDB" id="A0A7S1GLP7"/>
<protein>
    <submittedName>
        <fullName evidence="2">Uncharacterized protein</fullName>
    </submittedName>
</protein>
<dbReference type="EMBL" id="HBFW01017858">
    <property type="protein sequence ID" value="CAD8940391.1"/>
    <property type="molecule type" value="Transcribed_RNA"/>
</dbReference>
<feature type="compositionally biased region" description="Acidic residues" evidence="1">
    <location>
        <begin position="260"/>
        <end position="272"/>
    </location>
</feature>
<feature type="compositionally biased region" description="Basic and acidic residues" evidence="1">
    <location>
        <begin position="157"/>
        <end position="181"/>
    </location>
</feature>
<sequence>MERQLASLSFQEEQERLRERSVAVSLALSRLKSRSRVHVYFNALDETDKAPYVTKKQALLCQMIHQRVRNIRQHKLTWEQLKKERDISLELISEIKSETTNLEKKLMNQIMTIDAETREMEEKSCWIIEEQQRVLRQMRAADGDDDDDEEGAEVEGGEERESRVEKDSTEPDVSEHPRDDSEGQSLRNTNDDGTEECEAPTPSSSSPENKKESKIDPPDGVTSKRKAEKTRRVPVALFRQKFTMAIKSTKYFTKSKTDDVNDDNDDGDGDEEMQTKQFVDDILAD</sequence>
<reference evidence="2" key="1">
    <citation type="submission" date="2021-01" db="EMBL/GenBank/DDBJ databases">
        <authorList>
            <person name="Corre E."/>
            <person name="Pelletier E."/>
            <person name="Niang G."/>
            <person name="Scheremetjew M."/>
            <person name="Finn R."/>
            <person name="Kale V."/>
            <person name="Holt S."/>
            <person name="Cochrane G."/>
            <person name="Meng A."/>
            <person name="Brown T."/>
            <person name="Cohen L."/>
        </authorList>
    </citation>
    <scope>NUCLEOTIDE SEQUENCE</scope>
    <source>
        <strain evidence="2">ECT3854</strain>
    </source>
</reference>
<evidence type="ECO:0000313" key="2">
    <source>
        <dbReference type="EMBL" id="CAD8940391.1"/>
    </source>
</evidence>
<gene>
    <name evidence="2" type="ORF">CTEN0397_LOCUS11457</name>
</gene>
<organism evidence="2">
    <name type="scientific">Cyclophora tenuis</name>
    <name type="common">Marine diatom</name>
    <dbReference type="NCBI Taxonomy" id="216820"/>
    <lineage>
        <taxon>Eukaryota</taxon>
        <taxon>Sar</taxon>
        <taxon>Stramenopiles</taxon>
        <taxon>Ochrophyta</taxon>
        <taxon>Bacillariophyta</taxon>
        <taxon>Fragilariophyceae</taxon>
        <taxon>Fragilariophycidae</taxon>
        <taxon>Cyclophorales</taxon>
        <taxon>Cyclophoraceae</taxon>
        <taxon>Cyclophora</taxon>
    </lineage>
</organism>
<feature type="region of interest" description="Disordered" evidence="1">
    <location>
        <begin position="138"/>
        <end position="234"/>
    </location>
</feature>
<feature type="compositionally biased region" description="Acidic residues" evidence="1">
    <location>
        <begin position="143"/>
        <end position="156"/>
    </location>
</feature>
<feature type="region of interest" description="Disordered" evidence="1">
    <location>
        <begin position="251"/>
        <end position="285"/>
    </location>
</feature>
<evidence type="ECO:0000256" key="1">
    <source>
        <dbReference type="SAM" id="MobiDB-lite"/>
    </source>
</evidence>
<feature type="compositionally biased region" description="Basic and acidic residues" evidence="1">
    <location>
        <begin position="208"/>
        <end position="217"/>
    </location>
</feature>
<accession>A0A7S1GLP7</accession>
<name>A0A7S1GLP7_CYCTE</name>
<proteinExistence type="predicted"/>